<dbReference type="PANTHER" id="PTHR45947:SF3">
    <property type="entry name" value="SULFOQUINOVOSYL TRANSFERASE SQD2"/>
    <property type="match status" value="1"/>
</dbReference>
<evidence type="ECO:0000259" key="2">
    <source>
        <dbReference type="Pfam" id="PF13439"/>
    </source>
</evidence>
<dbReference type="InterPro" id="IPR050194">
    <property type="entry name" value="Glycosyltransferase_grp1"/>
</dbReference>
<dbReference type="Gene3D" id="3.40.50.2000">
    <property type="entry name" value="Glycogen Phosphorylase B"/>
    <property type="match status" value="2"/>
</dbReference>
<dbReference type="Pfam" id="PF13439">
    <property type="entry name" value="Glyco_transf_4"/>
    <property type="match status" value="1"/>
</dbReference>
<dbReference type="KEGG" id="chq:AQ619_08440"/>
<evidence type="ECO:0000259" key="1">
    <source>
        <dbReference type="Pfam" id="PF00534"/>
    </source>
</evidence>
<feature type="domain" description="Glycosyl transferase family 1" evidence="1">
    <location>
        <begin position="204"/>
        <end position="346"/>
    </location>
</feature>
<dbReference type="SUPFAM" id="SSF53756">
    <property type="entry name" value="UDP-Glycosyltransferase/glycogen phosphorylase"/>
    <property type="match status" value="1"/>
</dbReference>
<dbReference type="STRING" id="69395.AQ619_08440"/>
<dbReference type="InterPro" id="IPR001296">
    <property type="entry name" value="Glyco_trans_1"/>
</dbReference>
<feature type="domain" description="Glycosyltransferase subfamily 4-like N-terminal" evidence="2">
    <location>
        <begin position="51"/>
        <end position="194"/>
    </location>
</feature>
<dbReference type="GO" id="GO:0016757">
    <property type="term" value="F:glycosyltransferase activity"/>
    <property type="evidence" value="ECO:0007669"/>
    <property type="project" value="InterPro"/>
</dbReference>
<dbReference type="EMBL" id="CP013002">
    <property type="protein sequence ID" value="ALL15261.1"/>
    <property type="molecule type" value="Genomic_DNA"/>
</dbReference>
<evidence type="ECO:0000313" key="3">
    <source>
        <dbReference type="EMBL" id="ALL15261.1"/>
    </source>
</evidence>
<dbReference type="CDD" id="cd03814">
    <property type="entry name" value="GT4-like"/>
    <property type="match status" value="1"/>
</dbReference>
<dbReference type="Proteomes" id="UP000056905">
    <property type="component" value="Chromosome"/>
</dbReference>
<dbReference type="PANTHER" id="PTHR45947">
    <property type="entry name" value="SULFOQUINOVOSYL TRANSFERASE SQD2"/>
    <property type="match status" value="1"/>
</dbReference>
<protein>
    <submittedName>
        <fullName evidence="3">Glycosyl transferase family 1</fullName>
    </submittedName>
</protein>
<sequence>MNRVGPARGEAEYDARVRLVDTTMLYAPRSGGVRRYLNSKRAWLSVHRPLVQHTLVVPGARDAHDGQGRVSIYAAPLPFGDGYRWPVVKQAWMERLIRQWPDIIEAGDPYTPGLAALRAGDSLGVPVVGFCHTDLGALAALHIGEWAEKPVQKRWAAIYGQFDQAVAPSRFIAGRLIEAGVANAIGLPLGVDVDVFHPRCGDRAKLKTTLGLRPDHRILVFAGRPAREKRLDVLVEAVERLGDPYVLLLIGAGSGAPASDRVVCLDYQRDPLALAAILAGCDAFVHANDNEPFGLVVLEAMACGLPVIGVAAGGVAESVDSLVGELATASEAGAFAEAIESVFARGSVQLGQAARRRAEERHGWDSVFTALCQIYGRLTGAAGFSQGSTLPRHQAH</sequence>
<gene>
    <name evidence="3" type="ORF">AQ619_08440</name>
</gene>
<accession>A0A0P0P450</accession>
<evidence type="ECO:0000313" key="4">
    <source>
        <dbReference type="Proteomes" id="UP000056905"/>
    </source>
</evidence>
<dbReference type="InterPro" id="IPR028098">
    <property type="entry name" value="Glyco_trans_4-like_N"/>
</dbReference>
<dbReference type="AlphaFoldDB" id="A0A0P0P450"/>
<organism evidence="3 4">
    <name type="scientific">Caulobacter henricii</name>
    <dbReference type="NCBI Taxonomy" id="69395"/>
    <lineage>
        <taxon>Bacteria</taxon>
        <taxon>Pseudomonadati</taxon>
        <taxon>Pseudomonadota</taxon>
        <taxon>Alphaproteobacteria</taxon>
        <taxon>Caulobacterales</taxon>
        <taxon>Caulobacteraceae</taxon>
        <taxon>Caulobacter</taxon>
    </lineage>
</organism>
<name>A0A0P0P450_9CAUL</name>
<dbReference type="Pfam" id="PF00534">
    <property type="entry name" value="Glycos_transf_1"/>
    <property type="match status" value="1"/>
</dbReference>
<keyword evidence="3" id="KW-0808">Transferase</keyword>
<reference evidence="3 4" key="1">
    <citation type="submission" date="2015-10" db="EMBL/GenBank/DDBJ databases">
        <title>Conservation of the essential genome among Caulobacter and Brevundimonas species.</title>
        <authorList>
            <person name="Scott D."/>
            <person name="Ely B."/>
        </authorList>
    </citation>
    <scope>NUCLEOTIDE SEQUENCE [LARGE SCALE GENOMIC DNA]</scope>
    <source>
        <strain evidence="3 4">CB4</strain>
    </source>
</reference>
<proteinExistence type="predicted"/>
<keyword evidence="4" id="KW-1185">Reference proteome</keyword>